<accession>A0A1Q9DXM8</accession>
<proteinExistence type="predicted"/>
<dbReference type="InterPro" id="IPR029063">
    <property type="entry name" value="SAM-dependent_MTases_sf"/>
</dbReference>
<dbReference type="Proteomes" id="UP000186817">
    <property type="component" value="Unassembled WGS sequence"/>
</dbReference>
<dbReference type="Pfam" id="PF00145">
    <property type="entry name" value="DNA_methylase"/>
    <property type="match status" value="1"/>
</dbReference>
<dbReference type="Gene3D" id="3.40.50.150">
    <property type="entry name" value="Vaccinia Virus protein VP39"/>
    <property type="match status" value="1"/>
</dbReference>
<name>A0A1Q9DXM8_SYMMI</name>
<evidence type="ECO:0000313" key="2">
    <source>
        <dbReference type="Proteomes" id="UP000186817"/>
    </source>
</evidence>
<dbReference type="GO" id="GO:0008168">
    <property type="term" value="F:methyltransferase activity"/>
    <property type="evidence" value="ECO:0007669"/>
    <property type="project" value="InterPro"/>
</dbReference>
<evidence type="ECO:0000313" key="1">
    <source>
        <dbReference type="EMBL" id="OLP99930.1"/>
    </source>
</evidence>
<organism evidence="1 2">
    <name type="scientific">Symbiodinium microadriaticum</name>
    <name type="common">Dinoflagellate</name>
    <name type="synonym">Zooxanthella microadriatica</name>
    <dbReference type="NCBI Taxonomy" id="2951"/>
    <lineage>
        <taxon>Eukaryota</taxon>
        <taxon>Sar</taxon>
        <taxon>Alveolata</taxon>
        <taxon>Dinophyceae</taxon>
        <taxon>Suessiales</taxon>
        <taxon>Symbiodiniaceae</taxon>
        <taxon>Symbiodinium</taxon>
    </lineage>
</organism>
<dbReference type="EMBL" id="LSRX01000345">
    <property type="protein sequence ID" value="OLP99930.1"/>
    <property type="molecule type" value="Genomic_DNA"/>
</dbReference>
<dbReference type="InterPro" id="IPR001525">
    <property type="entry name" value="C5_MeTfrase"/>
</dbReference>
<dbReference type="OrthoDB" id="441015at2759"/>
<sequence length="670" mass="73920">MLPDAKKQRRLQRVESGDATLMMEASSRCCPATPIKDGSLLEILAAENLRGFQTLLGSEAPVAFGPVANRKELLQLTWASVCSGSEGAWYVMAAINKACSEMGLGVKFKHVFSCESKAEKREWISQVFCHDADETDADDYYDGWCIFEDLLALSEGEAGEAKCATHDGMCEVKSVDLLVLGTSCKDLSKQQPDRSQLGANGPVLAQPTSRGGSAQTFHGFVAYVKKYRYENVDSIDDQLSQNAQTNLDILMEVMQANSYEGQVVMTDAHEFGLPCRRKRVYIFFMNMKSPKLDFAARPLATVWECFRKCVTSCLRSAPSAADILMDSECDEALQHLQALQEKQQQSNSSKKKPGSGWIEQHMKFAEGLGIRWGFPAEAELASNPWFKLLTDREQDVLKLSRKAAPQCAFRNLSQSLNRAHHGTLSEAGKVLAPTMLPGQLLWVELLKPPRFLLGREALLFQGFPVERYWESKDPEFEPSESLMQDLAGNAMAFPVLLAVIQSVMASAWLKPQQQAASSESVETALSALNVLLEVSPPKVEQRLETGGAKKRGAAPVMNEGCKGDKKQSPVPFGIFLLKVMPQGLTEIDVLEGLLRNEALNWLSLWFVLQGPPDKGPSLHKRVVLVIDGGMPWGSHKLSKASHSLGSHSRAAPGLGHADVHWYITFLWSDE</sequence>
<gene>
    <name evidence="1" type="ORF">AK812_SmicGene17462</name>
</gene>
<comment type="caution">
    <text evidence="1">The sequence shown here is derived from an EMBL/GenBank/DDBJ whole genome shotgun (WGS) entry which is preliminary data.</text>
</comment>
<protein>
    <submittedName>
        <fullName evidence="1">Uncharacterized protein</fullName>
    </submittedName>
</protein>
<dbReference type="SUPFAM" id="SSF53335">
    <property type="entry name" value="S-adenosyl-L-methionine-dependent methyltransferases"/>
    <property type="match status" value="1"/>
</dbReference>
<dbReference type="AlphaFoldDB" id="A0A1Q9DXM8"/>
<keyword evidence="2" id="KW-1185">Reference proteome</keyword>
<reference evidence="1 2" key="1">
    <citation type="submission" date="2016-02" db="EMBL/GenBank/DDBJ databases">
        <title>Genome analysis of coral dinoflagellate symbionts highlights evolutionary adaptations to a symbiotic lifestyle.</title>
        <authorList>
            <person name="Aranda M."/>
            <person name="Li Y."/>
            <person name="Liew Y.J."/>
            <person name="Baumgarten S."/>
            <person name="Simakov O."/>
            <person name="Wilson M."/>
            <person name="Piel J."/>
            <person name="Ashoor H."/>
            <person name="Bougouffa S."/>
            <person name="Bajic V.B."/>
            <person name="Ryu T."/>
            <person name="Ravasi T."/>
            <person name="Bayer T."/>
            <person name="Micklem G."/>
            <person name="Kim H."/>
            <person name="Bhak J."/>
            <person name="Lajeunesse T.C."/>
            <person name="Voolstra C.R."/>
        </authorList>
    </citation>
    <scope>NUCLEOTIDE SEQUENCE [LARGE SCALE GENOMIC DNA]</scope>
    <source>
        <strain evidence="1 2">CCMP2467</strain>
    </source>
</reference>